<comment type="caution">
    <text evidence="5">The sequence shown here is derived from an EMBL/GenBank/DDBJ whole genome shotgun (WGS) entry which is preliminary data.</text>
</comment>
<dbReference type="GO" id="GO:0005524">
    <property type="term" value="F:ATP binding"/>
    <property type="evidence" value="ECO:0007669"/>
    <property type="project" value="UniProtKB-KW"/>
</dbReference>
<dbReference type="EMBL" id="PKSM01000270">
    <property type="protein sequence ID" value="POV99589.1"/>
    <property type="molecule type" value="Genomic_DNA"/>
</dbReference>
<feature type="domain" description="AAA+ ATPase" evidence="4">
    <location>
        <begin position="449"/>
        <end position="590"/>
    </location>
</feature>
<evidence type="ECO:0000256" key="3">
    <source>
        <dbReference type="ARBA" id="ARBA00022840"/>
    </source>
</evidence>
<dbReference type="VEuPathDB" id="FungiDB:PSHT_13450"/>
<sequence length="1008" mass="113558">MAEENSIYSHLIGILKLMTLLRPTRTNEDGLSELELEESFMSPIHDAIPKPPEASTSIEQIRLEDSRFDSIDEIMEEVEGNHHQGSLLEIDSEFGGDGEVEESFMSTIHNSMPKPTEVTTSIERIRLENSRFLSSDPVDEMMEEVENNHLQESLLEMDSEFGGDGEVEESFMSTIHNSMPKPTEVTTSIERIRLENSRFLSSDPVDEMMQEVENNHLQESLLEMDSEFGGVGDDDLNLPTSAQQSTSTFDSFNLRNASVLENSDLTSDPCYLIGSIPPPIATKLDGTKIRIPRRRKIGSDQLINGPKSTEALQKQCLELLDQPIHRMLQSVREEILHKEALALASASLPSTTKIDKNSSGRPQSLWTDRYRPVKFIDLIGDERTFRNAMSWLKTWDRCVFKKAETNKRKRMNSNNNNNSHKVQGQWNSTTNSFTEVGTGVDSDPYGRPQEKVLLLAGKPGLGKTTMAEVLAIQAGYQVIEINASDDRSSRTVTDQIKSGLESRTLDAGAKFGGGLSLKSNRPTCIIIDEIDGAAAGGGGNESGFVKALVKKKSGSKTITSTIICICNDLYAPVLRPLRPISKIIRFNNPTQLTIVKRLQSICKSENLVADLNNLNYLVKLASGDLRSCLNTLQFISIQSHTLTDQIIKSAVEAAVKDSGSSIQNVLTNLFRIPIKKSVNSKDPSGSKQVYLNDLVRDISICGQNERIIQGCFESYLTMKQPTDLWRTYSKLYDYLEFYDRLETKIWKDQEYQLMPYVPYSIAIWRELMGNLTNKPPDYPKVDYDNFLKVSINQESFNDFSSNLPPTIKSSFKNQELICELLPFLIRILSVDLRPINGKLIQKNEKDCLDRLVNIMVQLRLKFVLDKSEDGQLSYNFDPPIDFPVYYEAKRPLDIPPPRYSVRQMILNEMNLLSRGRKQDQLSNQSKDTSSGTAAAASIINAYKQKPVNALQSNLPEKVALDFFGRKKIEKDLTDSQKELLPKEKVKILYRYHEGHLVAITNSVLEKIV</sequence>
<dbReference type="Gene3D" id="1.10.8.60">
    <property type="match status" value="1"/>
</dbReference>
<dbReference type="InterPro" id="IPR003959">
    <property type="entry name" value="ATPase_AAA_core"/>
</dbReference>
<dbReference type="Pfam" id="PF00004">
    <property type="entry name" value="AAA"/>
    <property type="match status" value="1"/>
</dbReference>
<dbReference type="VEuPathDB" id="FungiDB:PSTT_10590"/>
<keyword evidence="1" id="KW-0235">DNA replication</keyword>
<dbReference type="CDD" id="cd18140">
    <property type="entry name" value="HLD_clamp_RFC"/>
    <property type="match status" value="1"/>
</dbReference>
<dbReference type="CDD" id="cd00009">
    <property type="entry name" value="AAA"/>
    <property type="match status" value="1"/>
</dbReference>
<dbReference type="AlphaFoldDB" id="A0A2S4UQP9"/>
<dbReference type="GO" id="GO:0005634">
    <property type="term" value="C:nucleus"/>
    <property type="evidence" value="ECO:0007669"/>
    <property type="project" value="TreeGrafter"/>
</dbReference>
<organism evidence="5 6">
    <name type="scientific">Puccinia striiformis</name>
    <dbReference type="NCBI Taxonomy" id="27350"/>
    <lineage>
        <taxon>Eukaryota</taxon>
        <taxon>Fungi</taxon>
        <taxon>Dikarya</taxon>
        <taxon>Basidiomycota</taxon>
        <taxon>Pucciniomycotina</taxon>
        <taxon>Pucciniomycetes</taxon>
        <taxon>Pucciniales</taxon>
        <taxon>Pucciniaceae</taxon>
        <taxon>Puccinia</taxon>
    </lineage>
</organism>
<keyword evidence="6" id="KW-1185">Reference proteome</keyword>
<gene>
    <name evidence="5" type="ORF">PSHT_13450</name>
</gene>
<evidence type="ECO:0000313" key="5">
    <source>
        <dbReference type="EMBL" id="POV99589.1"/>
    </source>
</evidence>
<evidence type="ECO:0000256" key="1">
    <source>
        <dbReference type="ARBA" id="ARBA00022705"/>
    </source>
</evidence>
<reference evidence="6" key="3">
    <citation type="journal article" date="2018" name="Mol. Plant Microbe Interact.">
        <title>Genome sequence resources for the wheat stripe rust pathogen (Puccinia striiformis f. sp. tritici) and the barley stripe rust pathogen (Puccinia striiformis f. sp. hordei).</title>
        <authorList>
            <person name="Xia C."/>
            <person name="Wang M."/>
            <person name="Yin C."/>
            <person name="Cornejo O.E."/>
            <person name="Hulbert S.H."/>
            <person name="Chen X."/>
        </authorList>
    </citation>
    <scope>NUCLEOTIDE SEQUENCE [LARGE SCALE GENOMIC DNA]</scope>
    <source>
        <strain evidence="6">93TX-2</strain>
    </source>
</reference>
<dbReference type="SMART" id="SM00382">
    <property type="entry name" value="AAA"/>
    <property type="match status" value="1"/>
</dbReference>
<keyword evidence="3" id="KW-0067">ATP-binding</keyword>
<accession>A0A2S4UQP9</accession>
<dbReference type="GO" id="GO:0016887">
    <property type="term" value="F:ATP hydrolysis activity"/>
    <property type="evidence" value="ECO:0007669"/>
    <property type="project" value="InterPro"/>
</dbReference>
<protein>
    <recommendedName>
        <fullName evidence="4">AAA+ ATPase domain-containing protein</fullName>
    </recommendedName>
</protein>
<dbReference type="GO" id="GO:0003677">
    <property type="term" value="F:DNA binding"/>
    <property type="evidence" value="ECO:0007669"/>
    <property type="project" value="TreeGrafter"/>
</dbReference>
<evidence type="ECO:0000313" key="6">
    <source>
        <dbReference type="Proteomes" id="UP000238274"/>
    </source>
</evidence>
<feature type="non-terminal residue" evidence="5">
    <location>
        <position position="1008"/>
    </location>
</feature>
<dbReference type="InterPro" id="IPR027417">
    <property type="entry name" value="P-loop_NTPase"/>
</dbReference>
<evidence type="ECO:0000256" key="2">
    <source>
        <dbReference type="ARBA" id="ARBA00022741"/>
    </source>
</evidence>
<dbReference type="GO" id="GO:0006260">
    <property type="term" value="P:DNA replication"/>
    <property type="evidence" value="ECO:0007669"/>
    <property type="project" value="UniProtKB-KW"/>
</dbReference>
<dbReference type="Proteomes" id="UP000238274">
    <property type="component" value="Unassembled WGS sequence"/>
</dbReference>
<keyword evidence="2" id="KW-0547">Nucleotide-binding</keyword>
<proteinExistence type="predicted"/>
<reference evidence="5 6" key="1">
    <citation type="submission" date="2017-12" db="EMBL/GenBank/DDBJ databases">
        <title>Gene loss provides genomic basis for host adaptation in cereal stripe rust fungi.</title>
        <authorList>
            <person name="Xia C."/>
        </authorList>
    </citation>
    <scope>NUCLEOTIDE SEQUENCE [LARGE SCALE GENOMIC DNA]</scope>
    <source>
        <strain evidence="5 6">93TX-2</strain>
    </source>
</reference>
<dbReference type="InterPro" id="IPR047854">
    <property type="entry name" value="RFC_lid"/>
</dbReference>
<name>A0A2S4UQP9_9BASI</name>
<evidence type="ECO:0000259" key="4">
    <source>
        <dbReference type="SMART" id="SM00382"/>
    </source>
</evidence>
<dbReference type="InterPro" id="IPR003593">
    <property type="entry name" value="AAA+_ATPase"/>
</dbReference>
<dbReference type="Gene3D" id="3.40.50.300">
    <property type="entry name" value="P-loop containing nucleotide triphosphate hydrolases"/>
    <property type="match status" value="1"/>
</dbReference>
<dbReference type="SUPFAM" id="SSF52540">
    <property type="entry name" value="P-loop containing nucleoside triphosphate hydrolases"/>
    <property type="match status" value="1"/>
</dbReference>
<reference evidence="6" key="2">
    <citation type="journal article" date="2018" name="BMC Genomics">
        <title>Genomic insights into host adaptation between the wheat stripe rust pathogen (Puccinia striiformis f. sp. tritici) and the barley stripe rust pathogen (Puccinia striiformis f. sp. hordei).</title>
        <authorList>
            <person name="Xia C."/>
            <person name="Wang M."/>
            <person name="Yin C."/>
            <person name="Cornejo O.E."/>
            <person name="Hulbert S.H."/>
            <person name="Chen X."/>
        </authorList>
    </citation>
    <scope>NUCLEOTIDE SEQUENCE [LARGE SCALE GENOMIC DNA]</scope>
    <source>
        <strain evidence="6">93TX-2</strain>
    </source>
</reference>
<dbReference type="PANTHER" id="PTHR23389">
    <property type="entry name" value="CHROMOSOME TRANSMISSION FIDELITY FACTOR 18"/>
    <property type="match status" value="1"/>
</dbReference>
<dbReference type="OrthoDB" id="2195431at2759"/>
<dbReference type="PANTHER" id="PTHR23389:SF3">
    <property type="entry name" value="CHROMOSOME TRANSMISSION FIDELITY PROTEIN 18 HOMOLOG"/>
    <property type="match status" value="1"/>
</dbReference>